<dbReference type="FunFam" id="3.40.50.720:FF:000053">
    <property type="entry name" value="Quinone oxidoreductase 1"/>
    <property type="match status" value="1"/>
</dbReference>
<evidence type="ECO:0000256" key="2">
    <source>
        <dbReference type="ARBA" id="ARBA00023002"/>
    </source>
</evidence>
<sequence length="326" mass="34028">MSQAIVAQSLGEPDVLEITEVEQPAPGPGQLLIKVAAAGVNFIETYQREGLYPVALPFTPGAESAGTVEAVGEGVSDFAVGDRVATAEGAKSYAEYTLVDAEKALPVPQGLDLETAAALPLQGMTAHYLINSSFKVEPGHTILTHAGAGGVGLLLSQLLKAKGATVITTVSSDEKETLAKAAGADHVLRYQDESGRGFAEQIREITEGHGVDAVLDGVGKDTFDGSLASLAIRGTLVLYGGASGPVPPFDLMRLNAGGSLFITRPTLAHHTLTAEERRWRSTEIFEAVASGGLKVRIGGRYPLAEAAQAHRDLQARKTTGKLLLLP</sequence>
<dbReference type="InterPro" id="IPR047618">
    <property type="entry name" value="QOR-like"/>
</dbReference>
<dbReference type="PATRIC" id="fig|1618207.4.peg.417"/>
<dbReference type="KEGG" id="ari:UM93_02040"/>
<dbReference type="InterPro" id="IPR020843">
    <property type="entry name" value="ER"/>
</dbReference>
<dbReference type="Proteomes" id="UP000061839">
    <property type="component" value="Chromosome"/>
</dbReference>
<dbReference type="InterPro" id="IPR002364">
    <property type="entry name" value="Quin_OxRdtase/zeta-crystal_CS"/>
</dbReference>
<evidence type="ECO:0000256" key="1">
    <source>
        <dbReference type="ARBA" id="ARBA00022857"/>
    </source>
</evidence>
<accession>A0A0D4BWD3</accession>
<dbReference type="InterPro" id="IPR013154">
    <property type="entry name" value="ADH-like_N"/>
</dbReference>
<dbReference type="CDD" id="cd05286">
    <property type="entry name" value="QOR2"/>
    <property type="match status" value="1"/>
</dbReference>
<dbReference type="InterPro" id="IPR036291">
    <property type="entry name" value="NAD(P)-bd_dom_sf"/>
</dbReference>
<dbReference type="HOGENOM" id="CLU_026673_3_1_11"/>
<evidence type="ECO:0000259" key="3">
    <source>
        <dbReference type="SMART" id="SM00829"/>
    </source>
</evidence>
<dbReference type="GO" id="GO:0008270">
    <property type="term" value="F:zinc ion binding"/>
    <property type="evidence" value="ECO:0007669"/>
    <property type="project" value="InterPro"/>
</dbReference>
<dbReference type="PROSITE" id="PS01162">
    <property type="entry name" value="QOR_ZETA_CRYSTAL"/>
    <property type="match status" value="1"/>
</dbReference>
<dbReference type="AlphaFoldDB" id="A0A0D4BWD3"/>
<dbReference type="Pfam" id="PF08240">
    <property type="entry name" value="ADH_N"/>
    <property type="match status" value="1"/>
</dbReference>
<dbReference type="OrthoDB" id="4190732at2"/>
<evidence type="ECO:0000313" key="4">
    <source>
        <dbReference type="EMBL" id="AJT40618.1"/>
    </source>
</evidence>
<keyword evidence="2" id="KW-0560">Oxidoreductase</keyword>
<dbReference type="PANTHER" id="PTHR48106:SF13">
    <property type="entry name" value="QUINONE OXIDOREDUCTASE-RELATED"/>
    <property type="match status" value="1"/>
</dbReference>
<dbReference type="GO" id="GO:0005829">
    <property type="term" value="C:cytosol"/>
    <property type="evidence" value="ECO:0007669"/>
    <property type="project" value="TreeGrafter"/>
</dbReference>
<protein>
    <submittedName>
        <fullName evidence="4">NADPH--quinone reductase</fullName>
    </submittedName>
</protein>
<dbReference type="Gene3D" id="3.90.180.10">
    <property type="entry name" value="Medium-chain alcohol dehydrogenases, catalytic domain"/>
    <property type="match status" value="1"/>
</dbReference>
<dbReference type="SUPFAM" id="SSF51735">
    <property type="entry name" value="NAD(P)-binding Rossmann-fold domains"/>
    <property type="match status" value="1"/>
</dbReference>
<dbReference type="Gene3D" id="3.40.50.720">
    <property type="entry name" value="NAD(P)-binding Rossmann-like Domain"/>
    <property type="match status" value="1"/>
</dbReference>
<keyword evidence="5" id="KW-1185">Reference proteome</keyword>
<gene>
    <name evidence="4" type="ORF">UM93_02040</name>
</gene>
<evidence type="ECO:0000313" key="5">
    <source>
        <dbReference type="Proteomes" id="UP000061839"/>
    </source>
</evidence>
<name>A0A0D4BWD3_9MICC</name>
<reference evidence="4 5" key="1">
    <citation type="journal article" date="2015" name="Genome Announc.">
        <title>Complete Genome Sequencing of Protease-Producing Novel Arthrobacter sp. Strain IHBB 11108 Using PacBio Single-Molecule Real-Time Sequencing Technology.</title>
        <authorList>
            <person name="Kiran S."/>
            <person name="Swarnkar M.K."/>
            <person name="Pal M."/>
            <person name="Thakur R."/>
            <person name="Tewari R."/>
            <person name="Singh A.K."/>
            <person name="Gulati A."/>
        </authorList>
    </citation>
    <scope>NUCLEOTIDE SEQUENCE [LARGE SCALE GENOMIC DNA]</scope>
    <source>
        <strain evidence="4 5">IHBB 11108</strain>
    </source>
</reference>
<organism evidence="4 5">
    <name type="scientific">Psychromicrobium lacuslunae</name>
    <dbReference type="NCBI Taxonomy" id="1618207"/>
    <lineage>
        <taxon>Bacteria</taxon>
        <taxon>Bacillati</taxon>
        <taxon>Actinomycetota</taxon>
        <taxon>Actinomycetes</taxon>
        <taxon>Micrococcales</taxon>
        <taxon>Micrococcaceae</taxon>
        <taxon>Psychromicrobium</taxon>
    </lineage>
</organism>
<dbReference type="STRING" id="1618207.UM93_02040"/>
<dbReference type="InterPro" id="IPR013149">
    <property type="entry name" value="ADH-like_C"/>
</dbReference>
<feature type="domain" description="Enoyl reductase (ER)" evidence="3">
    <location>
        <begin position="11"/>
        <end position="324"/>
    </location>
</feature>
<dbReference type="GO" id="GO:0070402">
    <property type="term" value="F:NADPH binding"/>
    <property type="evidence" value="ECO:0007669"/>
    <property type="project" value="TreeGrafter"/>
</dbReference>
<dbReference type="EMBL" id="CP011005">
    <property type="protein sequence ID" value="AJT40618.1"/>
    <property type="molecule type" value="Genomic_DNA"/>
</dbReference>
<dbReference type="RefSeq" id="WP_045073350.1">
    <property type="nucleotide sequence ID" value="NZ_CP011005.1"/>
</dbReference>
<dbReference type="Pfam" id="PF00107">
    <property type="entry name" value="ADH_zinc_N"/>
    <property type="match status" value="1"/>
</dbReference>
<proteinExistence type="predicted"/>
<dbReference type="InterPro" id="IPR011032">
    <property type="entry name" value="GroES-like_sf"/>
</dbReference>
<dbReference type="SMART" id="SM00829">
    <property type="entry name" value="PKS_ER"/>
    <property type="match status" value="1"/>
</dbReference>
<dbReference type="SUPFAM" id="SSF50129">
    <property type="entry name" value="GroES-like"/>
    <property type="match status" value="1"/>
</dbReference>
<dbReference type="PANTHER" id="PTHR48106">
    <property type="entry name" value="QUINONE OXIDOREDUCTASE PIG3-RELATED"/>
    <property type="match status" value="1"/>
</dbReference>
<dbReference type="GO" id="GO:0035925">
    <property type="term" value="F:mRNA 3'-UTR AU-rich region binding"/>
    <property type="evidence" value="ECO:0007669"/>
    <property type="project" value="TreeGrafter"/>
</dbReference>
<dbReference type="GO" id="GO:0003960">
    <property type="term" value="F:quinone reductase (NADPH) activity"/>
    <property type="evidence" value="ECO:0007669"/>
    <property type="project" value="InterPro"/>
</dbReference>
<keyword evidence="1" id="KW-0521">NADP</keyword>